<feature type="non-terminal residue" evidence="2">
    <location>
        <position position="46"/>
    </location>
</feature>
<feature type="compositionally biased region" description="Polar residues" evidence="1">
    <location>
        <begin position="35"/>
        <end position="46"/>
    </location>
</feature>
<feature type="region of interest" description="Disordered" evidence="1">
    <location>
        <begin position="1"/>
        <end position="46"/>
    </location>
</feature>
<dbReference type="AlphaFoldDB" id="A0A6J4L836"/>
<name>A0A6J4L836_9SPHI</name>
<protein>
    <submittedName>
        <fullName evidence="2">Uncharacterized protein</fullName>
    </submittedName>
</protein>
<feature type="non-terminal residue" evidence="2">
    <location>
        <position position="1"/>
    </location>
</feature>
<dbReference type="EMBL" id="CADCTQ010000598">
    <property type="protein sequence ID" value="CAA9326330.1"/>
    <property type="molecule type" value="Genomic_DNA"/>
</dbReference>
<accession>A0A6J4L836</accession>
<evidence type="ECO:0000256" key="1">
    <source>
        <dbReference type="SAM" id="MobiDB-lite"/>
    </source>
</evidence>
<proteinExistence type="predicted"/>
<organism evidence="2">
    <name type="scientific">uncultured Cytophagales bacterium</name>
    <dbReference type="NCBI Taxonomy" id="158755"/>
    <lineage>
        <taxon>Bacteria</taxon>
        <taxon>Pseudomonadati</taxon>
        <taxon>Bacteroidota</taxon>
        <taxon>Sphingobacteriia</taxon>
        <taxon>Sphingobacteriales</taxon>
        <taxon>environmental samples</taxon>
    </lineage>
</organism>
<sequence>WQRPKIIRAKRSRPNLRDRTARPLLKIIRAEPDRTQSAGSNGTTLP</sequence>
<evidence type="ECO:0000313" key="2">
    <source>
        <dbReference type="EMBL" id="CAA9326330.1"/>
    </source>
</evidence>
<gene>
    <name evidence="2" type="ORF">AVDCRST_MAG56-7167</name>
</gene>
<feature type="compositionally biased region" description="Basic residues" evidence="1">
    <location>
        <begin position="1"/>
        <end position="14"/>
    </location>
</feature>
<reference evidence="2" key="1">
    <citation type="submission" date="2020-02" db="EMBL/GenBank/DDBJ databases">
        <authorList>
            <person name="Meier V. D."/>
        </authorList>
    </citation>
    <scope>NUCLEOTIDE SEQUENCE</scope>
    <source>
        <strain evidence="2">AVDCRST_MAG56</strain>
    </source>
</reference>